<dbReference type="AlphaFoldDB" id="A0A915E1M8"/>
<organism evidence="1 2">
    <name type="scientific">Ditylenchus dipsaci</name>
    <dbReference type="NCBI Taxonomy" id="166011"/>
    <lineage>
        <taxon>Eukaryota</taxon>
        <taxon>Metazoa</taxon>
        <taxon>Ecdysozoa</taxon>
        <taxon>Nematoda</taxon>
        <taxon>Chromadorea</taxon>
        <taxon>Rhabditida</taxon>
        <taxon>Tylenchina</taxon>
        <taxon>Tylenchomorpha</taxon>
        <taxon>Sphaerularioidea</taxon>
        <taxon>Anguinidae</taxon>
        <taxon>Anguininae</taxon>
        <taxon>Ditylenchus</taxon>
    </lineage>
</organism>
<accession>A0A915E1M8</accession>
<evidence type="ECO:0000313" key="1">
    <source>
        <dbReference type="Proteomes" id="UP000887574"/>
    </source>
</evidence>
<keyword evidence="1" id="KW-1185">Reference proteome</keyword>
<reference evidence="2" key="1">
    <citation type="submission" date="2022-11" db="UniProtKB">
        <authorList>
            <consortium name="WormBaseParasite"/>
        </authorList>
    </citation>
    <scope>IDENTIFICATION</scope>
</reference>
<proteinExistence type="predicted"/>
<dbReference type="Proteomes" id="UP000887574">
    <property type="component" value="Unplaced"/>
</dbReference>
<evidence type="ECO:0000313" key="2">
    <source>
        <dbReference type="WBParaSite" id="jg25243"/>
    </source>
</evidence>
<dbReference type="WBParaSite" id="jg25243">
    <property type="protein sequence ID" value="jg25243"/>
    <property type="gene ID" value="jg25243"/>
</dbReference>
<sequence>MTEFIDILGFFNRTELLEMSFVCRKFNFLITNFFIHKPYKLYHKIYINNDHIELHNKLFHASCVDEALDTLSPNSFEQKISFQFDESLPTTKLLNGIKNMLTTRTQAIHHKCTITIWVNQNMENPFTDLFQLTNKLTKEHFQLFYRHHEDARVNVLTIEKN</sequence>
<protein>
    <submittedName>
        <fullName evidence="2">F-box domain-containing protein</fullName>
    </submittedName>
</protein>
<name>A0A915E1M8_9BILA</name>